<name>A0A818BLZ8_9BILA</name>
<dbReference type="Proteomes" id="UP000663865">
    <property type="component" value="Unassembled WGS sequence"/>
</dbReference>
<dbReference type="GO" id="GO:0006508">
    <property type="term" value="P:proteolysis"/>
    <property type="evidence" value="ECO:0007669"/>
    <property type="project" value="UniProtKB-KW"/>
</dbReference>
<evidence type="ECO:0000256" key="8">
    <source>
        <dbReference type="ARBA" id="ARBA00023157"/>
    </source>
</evidence>
<proteinExistence type="predicted"/>
<dbReference type="SUPFAM" id="SSF50494">
    <property type="entry name" value="Trypsin-like serine proteases"/>
    <property type="match status" value="1"/>
</dbReference>
<evidence type="ECO:0000313" key="13">
    <source>
        <dbReference type="Proteomes" id="UP000663865"/>
    </source>
</evidence>
<dbReference type="InterPro" id="IPR043504">
    <property type="entry name" value="Peptidase_S1_PA_chymotrypsin"/>
</dbReference>
<evidence type="ECO:0000256" key="3">
    <source>
        <dbReference type="ARBA" id="ARBA00022670"/>
    </source>
</evidence>
<sequence length="385" mass="43365">MTKTLVLISIIIYILLLSSHVFGMHEFSIFNNDECDPKSSAWSVWFNTQDPMINNGNDIEDIAQIRVLHEDFDQCQSVSNVEYFILEKPNDKYMQYRTLINHNGLFCMGSRASPCPNYKIRFCCSLNSNQSSFNQCGQTFTQPILDASIRIVNGLEARPHSFPWAVSLQYNNIHDCGGVIIDQWHILTAAHCLDYSNDLGNYFARIGAHNRSSSGELMPIAQLILHPDYDEVRSTNDIGIIKLVKPITFSREIQPICLIDKIIEPPLDTTVYVAGWGNTVPGMWNSSSLVLRQARLRVVVDCSMYFAYEYEKQICAYPNGASTGQNHGSCQGDSGGGLFYLKNGRWYAAGVVSYAIGCGQPEYPTVFTKTSAYINWIRAMINRPI</sequence>
<keyword evidence="6" id="KW-0720">Serine protease</keyword>
<dbReference type="GO" id="GO:0005576">
    <property type="term" value="C:extracellular region"/>
    <property type="evidence" value="ECO:0007669"/>
    <property type="project" value="UniProtKB-SubCell"/>
</dbReference>
<comment type="caution">
    <text evidence="12">The sequence shown here is derived from an EMBL/GenBank/DDBJ whole genome shotgun (WGS) entry which is preliminary data.</text>
</comment>
<dbReference type="PRINTS" id="PR00722">
    <property type="entry name" value="CHYMOTRYPSIN"/>
</dbReference>
<dbReference type="Pfam" id="PF00089">
    <property type="entry name" value="Trypsin"/>
    <property type="match status" value="1"/>
</dbReference>
<keyword evidence="4 10" id="KW-0732">Signal</keyword>
<dbReference type="InterPro" id="IPR001254">
    <property type="entry name" value="Trypsin_dom"/>
</dbReference>
<dbReference type="GO" id="GO:0004252">
    <property type="term" value="F:serine-type endopeptidase activity"/>
    <property type="evidence" value="ECO:0007669"/>
    <property type="project" value="InterPro"/>
</dbReference>
<dbReference type="SMART" id="SM00020">
    <property type="entry name" value="Tryp_SPc"/>
    <property type="match status" value="1"/>
</dbReference>
<dbReference type="InterPro" id="IPR009003">
    <property type="entry name" value="Peptidase_S1_PA"/>
</dbReference>
<gene>
    <name evidence="12" type="ORF">KIK155_LOCUS9811</name>
</gene>
<organism evidence="12 13">
    <name type="scientific">Rotaria socialis</name>
    <dbReference type="NCBI Taxonomy" id="392032"/>
    <lineage>
        <taxon>Eukaryota</taxon>
        <taxon>Metazoa</taxon>
        <taxon>Spiralia</taxon>
        <taxon>Gnathifera</taxon>
        <taxon>Rotifera</taxon>
        <taxon>Eurotatoria</taxon>
        <taxon>Bdelloidea</taxon>
        <taxon>Philodinida</taxon>
        <taxon>Philodinidae</taxon>
        <taxon>Rotaria</taxon>
    </lineage>
</organism>
<evidence type="ECO:0000256" key="10">
    <source>
        <dbReference type="SAM" id="SignalP"/>
    </source>
</evidence>
<protein>
    <recommendedName>
        <fullName evidence="11">Peptidase S1 domain-containing protein</fullName>
    </recommendedName>
</protein>
<evidence type="ECO:0000313" key="12">
    <source>
        <dbReference type="EMBL" id="CAF3419569.1"/>
    </source>
</evidence>
<dbReference type="EMBL" id="CAJNYV010001397">
    <property type="protein sequence ID" value="CAF3419569.1"/>
    <property type="molecule type" value="Genomic_DNA"/>
</dbReference>
<feature type="chain" id="PRO_5032606379" description="Peptidase S1 domain-containing protein" evidence="10">
    <location>
        <begin position="24"/>
        <end position="385"/>
    </location>
</feature>
<keyword evidence="3" id="KW-0645">Protease</keyword>
<comment type="subcellular location">
    <subcellularLocation>
        <location evidence="1">Secreted</location>
    </subcellularLocation>
</comment>
<evidence type="ECO:0000256" key="6">
    <source>
        <dbReference type="ARBA" id="ARBA00022825"/>
    </source>
</evidence>
<dbReference type="AlphaFoldDB" id="A0A818BLZ8"/>
<keyword evidence="7" id="KW-0865">Zymogen</keyword>
<dbReference type="PANTHER" id="PTHR24252">
    <property type="entry name" value="ACROSIN-RELATED"/>
    <property type="match status" value="1"/>
</dbReference>
<feature type="domain" description="Peptidase S1" evidence="11">
    <location>
        <begin position="151"/>
        <end position="382"/>
    </location>
</feature>
<keyword evidence="2" id="KW-0964">Secreted</keyword>
<keyword evidence="8" id="KW-1015">Disulfide bond</keyword>
<dbReference type="CDD" id="cd00190">
    <property type="entry name" value="Tryp_SPc"/>
    <property type="match status" value="1"/>
</dbReference>
<keyword evidence="5" id="KW-0378">Hydrolase</keyword>
<accession>A0A818BLZ8</accession>
<dbReference type="InterPro" id="IPR001314">
    <property type="entry name" value="Peptidase_S1A"/>
</dbReference>
<dbReference type="Gene3D" id="2.40.10.10">
    <property type="entry name" value="Trypsin-like serine proteases"/>
    <property type="match status" value="1"/>
</dbReference>
<evidence type="ECO:0000256" key="5">
    <source>
        <dbReference type="ARBA" id="ARBA00022801"/>
    </source>
</evidence>
<dbReference type="FunFam" id="2.40.10.10:FF:000146">
    <property type="entry name" value="Serine protease 53"/>
    <property type="match status" value="1"/>
</dbReference>
<dbReference type="Pfam" id="PF13330">
    <property type="entry name" value="Mucin2_WxxW"/>
    <property type="match status" value="1"/>
</dbReference>
<keyword evidence="9" id="KW-0325">Glycoprotein</keyword>
<evidence type="ECO:0000256" key="7">
    <source>
        <dbReference type="ARBA" id="ARBA00023145"/>
    </source>
</evidence>
<evidence type="ECO:0000256" key="9">
    <source>
        <dbReference type="ARBA" id="ARBA00023180"/>
    </source>
</evidence>
<reference evidence="12" key="1">
    <citation type="submission" date="2021-02" db="EMBL/GenBank/DDBJ databases">
        <authorList>
            <person name="Nowell W R."/>
        </authorList>
    </citation>
    <scope>NUCLEOTIDE SEQUENCE</scope>
</reference>
<feature type="signal peptide" evidence="10">
    <location>
        <begin position="1"/>
        <end position="23"/>
    </location>
</feature>
<dbReference type="InterPro" id="IPR025155">
    <property type="entry name" value="WxxW_domain"/>
</dbReference>
<evidence type="ECO:0000259" key="11">
    <source>
        <dbReference type="PROSITE" id="PS50240"/>
    </source>
</evidence>
<dbReference type="PROSITE" id="PS00134">
    <property type="entry name" value="TRYPSIN_HIS"/>
    <property type="match status" value="1"/>
</dbReference>
<dbReference type="InterPro" id="IPR018114">
    <property type="entry name" value="TRYPSIN_HIS"/>
</dbReference>
<evidence type="ECO:0000256" key="1">
    <source>
        <dbReference type="ARBA" id="ARBA00004613"/>
    </source>
</evidence>
<dbReference type="PROSITE" id="PS50240">
    <property type="entry name" value="TRYPSIN_DOM"/>
    <property type="match status" value="1"/>
</dbReference>
<evidence type="ECO:0000256" key="2">
    <source>
        <dbReference type="ARBA" id="ARBA00022525"/>
    </source>
</evidence>
<evidence type="ECO:0000256" key="4">
    <source>
        <dbReference type="ARBA" id="ARBA00022729"/>
    </source>
</evidence>
<dbReference type="PANTHER" id="PTHR24252:SF7">
    <property type="entry name" value="HYALIN"/>
    <property type="match status" value="1"/>
</dbReference>